<dbReference type="Gene3D" id="3.30.200.20">
    <property type="entry name" value="Phosphorylase Kinase, domain 1"/>
    <property type="match status" value="1"/>
</dbReference>
<dbReference type="InterPro" id="IPR051681">
    <property type="entry name" value="Ser/Thr_Kinases-Pseudokinases"/>
</dbReference>
<proteinExistence type="predicted"/>
<dbReference type="AlphaFoldDB" id="A0A2Z6QD70"/>
<protein>
    <recommendedName>
        <fullName evidence="3">Protein kinase domain-containing protein</fullName>
    </recommendedName>
</protein>
<keyword evidence="5" id="KW-1185">Reference proteome</keyword>
<keyword evidence="2" id="KW-0067">ATP-binding</keyword>
<feature type="domain" description="Protein kinase" evidence="3">
    <location>
        <begin position="175"/>
        <end position="466"/>
    </location>
</feature>
<dbReference type="EMBL" id="BEXD01000523">
    <property type="protein sequence ID" value="GBB88150.1"/>
    <property type="molecule type" value="Genomic_DNA"/>
</dbReference>
<evidence type="ECO:0000259" key="3">
    <source>
        <dbReference type="PROSITE" id="PS50011"/>
    </source>
</evidence>
<dbReference type="PROSITE" id="PS50011">
    <property type="entry name" value="PROTEIN_KINASE_DOM"/>
    <property type="match status" value="1"/>
</dbReference>
<dbReference type="InterPro" id="IPR000719">
    <property type="entry name" value="Prot_kinase_dom"/>
</dbReference>
<dbReference type="Gene3D" id="1.10.510.10">
    <property type="entry name" value="Transferase(Phosphotransferase) domain 1"/>
    <property type="match status" value="1"/>
</dbReference>
<dbReference type="GO" id="GO:0005524">
    <property type="term" value="F:ATP binding"/>
    <property type="evidence" value="ECO:0007669"/>
    <property type="project" value="UniProtKB-KW"/>
</dbReference>
<dbReference type="PANTHER" id="PTHR44329">
    <property type="entry name" value="SERINE/THREONINE-PROTEIN KINASE TNNI3K-RELATED"/>
    <property type="match status" value="1"/>
</dbReference>
<comment type="caution">
    <text evidence="4">The sequence shown here is derived from an EMBL/GenBank/DDBJ whole genome shotgun (WGS) entry which is preliminary data.</text>
</comment>
<keyword evidence="1" id="KW-0547">Nucleotide-binding</keyword>
<evidence type="ECO:0000256" key="1">
    <source>
        <dbReference type="ARBA" id="ARBA00022741"/>
    </source>
</evidence>
<dbReference type="PANTHER" id="PTHR44329:SF298">
    <property type="entry name" value="MIXED LINEAGE KINASE DOMAIN-LIKE PROTEIN"/>
    <property type="match status" value="1"/>
</dbReference>
<evidence type="ECO:0000256" key="2">
    <source>
        <dbReference type="ARBA" id="ARBA00022840"/>
    </source>
</evidence>
<dbReference type="GO" id="GO:0004674">
    <property type="term" value="F:protein serine/threonine kinase activity"/>
    <property type="evidence" value="ECO:0007669"/>
    <property type="project" value="TreeGrafter"/>
</dbReference>
<reference evidence="4 5" key="1">
    <citation type="submission" date="2017-11" db="EMBL/GenBank/DDBJ databases">
        <title>The genome of Rhizophagus clarus HR1 reveals common genetic basis of auxotrophy among arbuscular mycorrhizal fungi.</title>
        <authorList>
            <person name="Kobayashi Y."/>
        </authorList>
    </citation>
    <scope>NUCLEOTIDE SEQUENCE [LARGE SCALE GENOMIC DNA]</scope>
    <source>
        <strain evidence="4 5">HR1</strain>
    </source>
</reference>
<gene>
    <name evidence="4" type="ORF">RclHR1_14690005</name>
</gene>
<organism evidence="4 5">
    <name type="scientific">Rhizophagus clarus</name>
    <dbReference type="NCBI Taxonomy" id="94130"/>
    <lineage>
        <taxon>Eukaryota</taxon>
        <taxon>Fungi</taxon>
        <taxon>Fungi incertae sedis</taxon>
        <taxon>Mucoromycota</taxon>
        <taxon>Glomeromycotina</taxon>
        <taxon>Glomeromycetes</taxon>
        <taxon>Glomerales</taxon>
        <taxon>Glomeraceae</taxon>
        <taxon>Rhizophagus</taxon>
    </lineage>
</organism>
<evidence type="ECO:0000313" key="4">
    <source>
        <dbReference type="EMBL" id="GBB88150.1"/>
    </source>
</evidence>
<accession>A0A2Z6QD70</accession>
<dbReference type="Pfam" id="PF00069">
    <property type="entry name" value="Pkinase"/>
    <property type="match status" value="1"/>
</dbReference>
<evidence type="ECO:0000313" key="5">
    <source>
        <dbReference type="Proteomes" id="UP000247702"/>
    </source>
</evidence>
<sequence>MVHYIWDDGKCTRDSNNTVVLKKCLYDEILNEIYYYYHIDEFILYGISQNPNKKGYVIVFNKSRYFENFCRDCGEKYTNAEYRWCKPCQIRYMKQNFINWTSKNEQIDKLIQKMQLNIEDYKDIIFEWIPYNQFTGIKDEDIFSLAKRKDGPLQCLYDEISNEIDYYFINKFTLYGISQNPDKKNYVMIFNQNQYLENFCKNCGEEYTNREYNWCKLCQKNFLKENFINRITGNEEIDNLILEMQFKINDHRDIIFEWIPYNQFYDIKKIGQGGFATVYSAKWKNGSLYWSKKEYIRDSNVTIALKCLSDSQNITKRFLNEVKAYSINKFINFDDSGEILKIYGISQNPDTKDYIIVLQHARDETKIYGVIPYVAPKVLRKRPYTQAADIYSFGMIMYFLATGKQPFSDCAHDELLVLDICRGIRPKINEPEAPKCYIDLMKKCWDSNPINRLNVTEVEELIKQFYVNNDQFNEAEEYRLNNNDGINENNQSNTHPQAIYTSRLLNSFTDDLPIYTDGSECLDCIVTNKSKDD</sequence>
<dbReference type="SUPFAM" id="SSF56112">
    <property type="entry name" value="Protein kinase-like (PK-like)"/>
    <property type="match status" value="1"/>
</dbReference>
<dbReference type="Proteomes" id="UP000247702">
    <property type="component" value="Unassembled WGS sequence"/>
</dbReference>
<name>A0A2Z6QD70_9GLOM</name>
<dbReference type="InterPro" id="IPR011009">
    <property type="entry name" value="Kinase-like_dom_sf"/>
</dbReference>